<dbReference type="OrthoDB" id="39416at2"/>
<organism evidence="2 3">
    <name type="scientific">Mycoplasma todarodis</name>
    <dbReference type="NCBI Taxonomy" id="1937191"/>
    <lineage>
        <taxon>Bacteria</taxon>
        <taxon>Bacillati</taxon>
        <taxon>Mycoplasmatota</taxon>
        <taxon>Mollicutes</taxon>
        <taxon>Mycoplasmataceae</taxon>
        <taxon>Mycoplasma</taxon>
    </lineage>
</organism>
<proteinExistence type="predicted"/>
<accession>A0A4R0XQR5</accession>
<evidence type="ECO:0000256" key="1">
    <source>
        <dbReference type="SAM" id="Coils"/>
    </source>
</evidence>
<comment type="caution">
    <text evidence="2">The sequence shown here is derived from an EMBL/GenBank/DDBJ whole genome shotgun (WGS) entry which is preliminary data.</text>
</comment>
<gene>
    <name evidence="2" type="ORF">C4B25_00345</name>
</gene>
<feature type="coiled-coil region" evidence="1">
    <location>
        <begin position="237"/>
        <end position="271"/>
    </location>
</feature>
<protein>
    <submittedName>
        <fullName evidence="2">Uncharacterized protein</fullName>
    </submittedName>
</protein>
<dbReference type="RefSeq" id="WP_131613082.1">
    <property type="nucleotide sequence ID" value="NZ_CBDBYJ010000001.1"/>
</dbReference>
<dbReference type="AlphaFoldDB" id="A0A4R0XQR5"/>
<keyword evidence="3" id="KW-1185">Reference proteome</keyword>
<evidence type="ECO:0000313" key="2">
    <source>
        <dbReference type="EMBL" id="TCG11939.1"/>
    </source>
</evidence>
<dbReference type="Proteomes" id="UP000291072">
    <property type="component" value="Unassembled WGS sequence"/>
</dbReference>
<name>A0A4R0XQR5_9MOLU</name>
<dbReference type="EMBL" id="PSZP01000002">
    <property type="protein sequence ID" value="TCG11939.1"/>
    <property type="molecule type" value="Genomic_DNA"/>
</dbReference>
<evidence type="ECO:0000313" key="3">
    <source>
        <dbReference type="Proteomes" id="UP000291072"/>
    </source>
</evidence>
<keyword evidence="1" id="KW-0175">Coiled coil</keyword>
<sequence>MNKLKKERVELNGENFLSDLWGVNHEEMEKFGIFNRDIIFDEPKYINIYNLKKGENRFFKESWEKFVLKLAKLFKNAKEGKTHWAINYFENCKEAKELGLGIGFFAKDGKGIGKKIAKQLVGTVLEYLELKEEEFNDEEIFWILGCLTNNIGNDRMTDIIFHIIRDEIVAYNIYAYNTLTGNNIEDENGLPENIHGIKQMSLPIEMLSDIPVFKNFQDFIQNIGVLMEEKIQVETEIKESVMNIIEIQKRKDELNKQKNKNNENREIIKMKQSEKIEIAKSINEKVLSEALLLQSEIQRDNIAKNEPRHLLKVQKIPKNISMNNIISTIENIIESHTNYNTIDQFYKNEKSLKKEVLIAKEIARELQNHFQSLEAKIYLEPEIGRNRFDLIINYNNKEYLIEFKTIHNQKLKEGWNKQMNQYKRVKKPCEVGYVIFSVDYDNRSQSIINKEGEVATHILDNPIDDAHFKIINFNKSKPASK</sequence>
<reference evidence="2 3" key="1">
    <citation type="submission" date="2018-02" db="EMBL/GenBank/DDBJ databases">
        <title>Mycoplasma marinum and Mycoplasma todarodis sp. nov., moderately halophilic and psychrotolerant mycoplasmas isolated from cephalopods.</title>
        <authorList>
            <person name="Viver T."/>
        </authorList>
    </citation>
    <scope>NUCLEOTIDE SEQUENCE [LARGE SCALE GENOMIC DNA]</scope>
    <source>
        <strain evidence="2 3">5H</strain>
    </source>
</reference>